<sequence>MKTRKSLLNQYLLLHFLAATLLPVCFLLATVGVFPSRVPSESSGSSPDALSLLVFVLVLFVAISWIFFGRIRKRLRSLQETMASPSDDGLPLPIRTGRRDEIGQLEESFNRMVRELAESRQREREEERLRRQLIASLSHDLRTPLTAIRGHASRLNKEPLTPAARDSAASIDHKISFLGQLVDNLLSYSLLTSGKYPYRPERTEIARLVRRSFVDWYPVFESMGFQIELDLPETPLHWEVDPSWLERMLDNCYQNVNRHARSGKYIAVAVKPDRIEIRDRGPGLTGDSDGKGAGIGLEIAAYMAREMKLRWEVVSGEDGTRVEIRK</sequence>
<evidence type="ECO:0000256" key="11">
    <source>
        <dbReference type="ARBA" id="ARBA00022989"/>
    </source>
</evidence>
<feature type="transmembrane region" description="Helical" evidence="14">
    <location>
        <begin position="12"/>
        <end position="34"/>
    </location>
</feature>
<evidence type="ECO:0000259" key="15">
    <source>
        <dbReference type="PROSITE" id="PS50109"/>
    </source>
</evidence>
<dbReference type="Proteomes" id="UP000564644">
    <property type="component" value="Unassembled WGS sequence"/>
</dbReference>
<dbReference type="PROSITE" id="PS50109">
    <property type="entry name" value="HIS_KIN"/>
    <property type="match status" value="1"/>
</dbReference>
<protein>
    <recommendedName>
        <fullName evidence="3">histidine kinase</fullName>
        <ecNumber evidence="3">2.7.13.3</ecNumber>
    </recommendedName>
</protein>
<dbReference type="EC" id="2.7.13.3" evidence="3"/>
<evidence type="ECO:0000313" key="18">
    <source>
        <dbReference type="Proteomes" id="UP000564644"/>
    </source>
</evidence>
<reference evidence="17 18" key="1">
    <citation type="submission" date="2020-08" db="EMBL/GenBank/DDBJ databases">
        <title>Cohnella phylogeny.</title>
        <authorList>
            <person name="Dunlap C."/>
        </authorList>
    </citation>
    <scope>NUCLEOTIDE SEQUENCE [LARGE SCALE GENOMIC DNA]</scope>
    <source>
        <strain evidence="17 18">CBP 2801</strain>
    </source>
</reference>
<feature type="domain" description="Histidine kinase" evidence="15">
    <location>
        <begin position="136"/>
        <end position="326"/>
    </location>
</feature>
<dbReference type="Gene3D" id="6.10.340.10">
    <property type="match status" value="1"/>
</dbReference>
<comment type="catalytic activity">
    <reaction evidence="1">
        <text>ATP + protein L-histidine = ADP + protein N-phospho-L-histidine.</text>
        <dbReference type="EC" id="2.7.13.3"/>
    </reaction>
</comment>
<dbReference type="Pfam" id="PF00512">
    <property type="entry name" value="HisKA"/>
    <property type="match status" value="1"/>
</dbReference>
<dbReference type="GO" id="GO:0005886">
    <property type="term" value="C:plasma membrane"/>
    <property type="evidence" value="ECO:0007669"/>
    <property type="project" value="UniProtKB-SubCell"/>
</dbReference>
<name>A0A7X0SQH4_9BACL</name>
<dbReference type="GO" id="GO:0005524">
    <property type="term" value="F:ATP binding"/>
    <property type="evidence" value="ECO:0007669"/>
    <property type="project" value="UniProtKB-KW"/>
</dbReference>
<dbReference type="InterPro" id="IPR036097">
    <property type="entry name" value="HisK_dim/P_sf"/>
</dbReference>
<evidence type="ECO:0000256" key="4">
    <source>
        <dbReference type="ARBA" id="ARBA00022475"/>
    </source>
</evidence>
<evidence type="ECO:0000256" key="10">
    <source>
        <dbReference type="ARBA" id="ARBA00022840"/>
    </source>
</evidence>
<evidence type="ECO:0000256" key="7">
    <source>
        <dbReference type="ARBA" id="ARBA00022692"/>
    </source>
</evidence>
<keyword evidence="13 14" id="KW-0472">Membrane</keyword>
<dbReference type="InterPro" id="IPR003660">
    <property type="entry name" value="HAMP_dom"/>
</dbReference>
<evidence type="ECO:0000256" key="9">
    <source>
        <dbReference type="ARBA" id="ARBA00022777"/>
    </source>
</evidence>
<keyword evidence="7 14" id="KW-0812">Transmembrane</keyword>
<dbReference type="GO" id="GO:0000155">
    <property type="term" value="F:phosphorelay sensor kinase activity"/>
    <property type="evidence" value="ECO:0007669"/>
    <property type="project" value="InterPro"/>
</dbReference>
<organism evidence="17 18">
    <name type="scientific">Cohnella zeiphila</name>
    <dbReference type="NCBI Taxonomy" id="2761120"/>
    <lineage>
        <taxon>Bacteria</taxon>
        <taxon>Bacillati</taxon>
        <taxon>Bacillota</taxon>
        <taxon>Bacilli</taxon>
        <taxon>Bacillales</taxon>
        <taxon>Paenibacillaceae</taxon>
        <taxon>Cohnella</taxon>
    </lineage>
</organism>
<dbReference type="InterPro" id="IPR050398">
    <property type="entry name" value="HssS/ArlS-like"/>
</dbReference>
<evidence type="ECO:0000256" key="1">
    <source>
        <dbReference type="ARBA" id="ARBA00000085"/>
    </source>
</evidence>
<dbReference type="CDD" id="cd00082">
    <property type="entry name" value="HisKA"/>
    <property type="match status" value="1"/>
</dbReference>
<evidence type="ECO:0000256" key="14">
    <source>
        <dbReference type="SAM" id="Phobius"/>
    </source>
</evidence>
<comment type="caution">
    <text evidence="17">The sequence shown here is derived from an EMBL/GenBank/DDBJ whole genome shotgun (WGS) entry which is preliminary data.</text>
</comment>
<dbReference type="InterPro" id="IPR005467">
    <property type="entry name" value="His_kinase_dom"/>
</dbReference>
<dbReference type="PANTHER" id="PTHR45528">
    <property type="entry name" value="SENSOR HISTIDINE KINASE CPXA"/>
    <property type="match status" value="1"/>
</dbReference>
<dbReference type="Gene3D" id="1.10.287.130">
    <property type="match status" value="1"/>
</dbReference>
<evidence type="ECO:0000256" key="2">
    <source>
        <dbReference type="ARBA" id="ARBA00004651"/>
    </source>
</evidence>
<dbReference type="SMART" id="SM00304">
    <property type="entry name" value="HAMP"/>
    <property type="match status" value="1"/>
</dbReference>
<keyword evidence="11 14" id="KW-1133">Transmembrane helix</keyword>
<keyword evidence="18" id="KW-1185">Reference proteome</keyword>
<dbReference type="RefSeq" id="WP_185129707.1">
    <property type="nucleotide sequence ID" value="NZ_JACJVO010000016.1"/>
</dbReference>
<keyword evidence="5" id="KW-0597">Phosphoprotein</keyword>
<keyword evidence="8" id="KW-0547">Nucleotide-binding</keyword>
<dbReference type="SUPFAM" id="SSF47384">
    <property type="entry name" value="Homodimeric domain of signal transducing histidine kinase"/>
    <property type="match status" value="1"/>
</dbReference>
<dbReference type="AlphaFoldDB" id="A0A7X0SQH4"/>
<evidence type="ECO:0000256" key="5">
    <source>
        <dbReference type="ARBA" id="ARBA00022553"/>
    </source>
</evidence>
<evidence type="ECO:0000313" key="17">
    <source>
        <dbReference type="EMBL" id="MBB6732048.1"/>
    </source>
</evidence>
<evidence type="ECO:0000256" key="13">
    <source>
        <dbReference type="ARBA" id="ARBA00023136"/>
    </source>
</evidence>
<evidence type="ECO:0000256" key="3">
    <source>
        <dbReference type="ARBA" id="ARBA00012438"/>
    </source>
</evidence>
<evidence type="ECO:0000259" key="16">
    <source>
        <dbReference type="PROSITE" id="PS50885"/>
    </source>
</evidence>
<keyword evidence="6" id="KW-0808">Transferase</keyword>
<keyword evidence="12" id="KW-0902">Two-component regulatory system</keyword>
<dbReference type="SUPFAM" id="SSF55874">
    <property type="entry name" value="ATPase domain of HSP90 chaperone/DNA topoisomerase II/histidine kinase"/>
    <property type="match status" value="1"/>
</dbReference>
<accession>A0A7X0SQH4</accession>
<proteinExistence type="predicted"/>
<evidence type="ECO:0000256" key="6">
    <source>
        <dbReference type="ARBA" id="ARBA00022679"/>
    </source>
</evidence>
<dbReference type="CDD" id="cd06225">
    <property type="entry name" value="HAMP"/>
    <property type="match status" value="1"/>
</dbReference>
<dbReference type="SUPFAM" id="SSF158472">
    <property type="entry name" value="HAMP domain-like"/>
    <property type="match status" value="1"/>
</dbReference>
<feature type="domain" description="HAMP" evidence="16">
    <location>
        <begin position="69"/>
        <end position="121"/>
    </location>
</feature>
<dbReference type="SMART" id="SM00388">
    <property type="entry name" value="HisKA"/>
    <property type="match status" value="1"/>
</dbReference>
<keyword evidence="4" id="KW-1003">Cell membrane</keyword>
<dbReference type="Gene3D" id="3.30.565.10">
    <property type="entry name" value="Histidine kinase-like ATPase, C-terminal domain"/>
    <property type="match status" value="1"/>
</dbReference>
<comment type="subcellular location">
    <subcellularLocation>
        <location evidence="2">Cell membrane</location>
        <topology evidence="2">Multi-pass membrane protein</topology>
    </subcellularLocation>
</comment>
<evidence type="ECO:0000256" key="8">
    <source>
        <dbReference type="ARBA" id="ARBA00022741"/>
    </source>
</evidence>
<keyword evidence="9 17" id="KW-0418">Kinase</keyword>
<dbReference type="PROSITE" id="PS50885">
    <property type="entry name" value="HAMP"/>
    <property type="match status" value="1"/>
</dbReference>
<dbReference type="Pfam" id="PF00672">
    <property type="entry name" value="HAMP"/>
    <property type="match status" value="1"/>
</dbReference>
<keyword evidence="10" id="KW-0067">ATP-binding</keyword>
<gene>
    <name evidence="17" type="ORF">H7C18_14095</name>
</gene>
<feature type="transmembrane region" description="Helical" evidence="14">
    <location>
        <begin position="49"/>
        <end position="68"/>
    </location>
</feature>
<dbReference type="PANTHER" id="PTHR45528:SF1">
    <property type="entry name" value="SENSOR HISTIDINE KINASE CPXA"/>
    <property type="match status" value="1"/>
</dbReference>
<dbReference type="InterPro" id="IPR036890">
    <property type="entry name" value="HATPase_C_sf"/>
</dbReference>
<dbReference type="InterPro" id="IPR003661">
    <property type="entry name" value="HisK_dim/P_dom"/>
</dbReference>
<dbReference type="EMBL" id="JACJVO010000016">
    <property type="protein sequence ID" value="MBB6732048.1"/>
    <property type="molecule type" value="Genomic_DNA"/>
</dbReference>
<evidence type="ECO:0000256" key="12">
    <source>
        <dbReference type="ARBA" id="ARBA00023012"/>
    </source>
</evidence>